<organism evidence="1 2">
    <name type="scientific">Liparis tanakae</name>
    <name type="common">Tanaka's snailfish</name>
    <dbReference type="NCBI Taxonomy" id="230148"/>
    <lineage>
        <taxon>Eukaryota</taxon>
        <taxon>Metazoa</taxon>
        <taxon>Chordata</taxon>
        <taxon>Craniata</taxon>
        <taxon>Vertebrata</taxon>
        <taxon>Euteleostomi</taxon>
        <taxon>Actinopterygii</taxon>
        <taxon>Neopterygii</taxon>
        <taxon>Teleostei</taxon>
        <taxon>Neoteleostei</taxon>
        <taxon>Acanthomorphata</taxon>
        <taxon>Eupercaria</taxon>
        <taxon>Perciformes</taxon>
        <taxon>Cottioidei</taxon>
        <taxon>Cottales</taxon>
        <taxon>Liparidae</taxon>
        <taxon>Liparis</taxon>
    </lineage>
</organism>
<dbReference type="Proteomes" id="UP000314294">
    <property type="component" value="Unassembled WGS sequence"/>
</dbReference>
<reference evidence="1 2" key="1">
    <citation type="submission" date="2019-03" db="EMBL/GenBank/DDBJ databases">
        <title>First draft genome of Liparis tanakae, snailfish: a comprehensive survey of snailfish specific genes.</title>
        <authorList>
            <person name="Kim W."/>
            <person name="Song I."/>
            <person name="Jeong J.-H."/>
            <person name="Kim D."/>
            <person name="Kim S."/>
            <person name="Ryu S."/>
            <person name="Song J.Y."/>
            <person name="Lee S.K."/>
        </authorList>
    </citation>
    <scope>NUCLEOTIDE SEQUENCE [LARGE SCALE GENOMIC DNA]</scope>
    <source>
        <tissue evidence="1">Muscle</tissue>
    </source>
</reference>
<protein>
    <submittedName>
        <fullName evidence="1">Uncharacterized protein</fullName>
    </submittedName>
</protein>
<evidence type="ECO:0000313" key="2">
    <source>
        <dbReference type="Proteomes" id="UP000314294"/>
    </source>
</evidence>
<gene>
    <name evidence="1" type="ORF">EYF80_022836</name>
</gene>
<dbReference type="EMBL" id="SRLO01000212">
    <property type="protein sequence ID" value="TNN66919.1"/>
    <property type="molecule type" value="Genomic_DNA"/>
</dbReference>
<proteinExistence type="predicted"/>
<accession>A0A4Z2HM00</accession>
<keyword evidence="2" id="KW-1185">Reference proteome</keyword>
<comment type="caution">
    <text evidence="1">The sequence shown here is derived from an EMBL/GenBank/DDBJ whole genome shotgun (WGS) entry which is preliminary data.</text>
</comment>
<sequence>MADGSLGLSGELFPSQEPFPVRAKLQRKHVQGHTVNRGVYGDGDDGQVEVVEHDGDVVVEAGPRVEVEAEGPTADQRDGRYLRQPEEGGERNVTRTLVELQLEVHLAQGLLHLQGPSNRLATHGHNIRKILHALICAVCTGEEEEEEEEGLFLVRPRYLWLRAADNLREGRLLTNSKRPFSHTAAQQESLC</sequence>
<name>A0A4Z2HM00_9TELE</name>
<evidence type="ECO:0000313" key="1">
    <source>
        <dbReference type="EMBL" id="TNN66919.1"/>
    </source>
</evidence>
<dbReference type="AlphaFoldDB" id="A0A4Z2HM00"/>